<dbReference type="Pfam" id="PF12651">
    <property type="entry name" value="RHH_3"/>
    <property type="match status" value="1"/>
</dbReference>
<accession>A0A410FTQ1</accession>
<evidence type="ECO:0000256" key="1">
    <source>
        <dbReference type="SAM" id="Coils"/>
    </source>
</evidence>
<proteinExistence type="predicted"/>
<dbReference type="Proteomes" id="UP000287233">
    <property type="component" value="Chromosome"/>
</dbReference>
<feature type="coiled-coil region" evidence="1">
    <location>
        <begin position="13"/>
        <end position="64"/>
    </location>
</feature>
<name>A0A410FTQ1_BIPS1</name>
<gene>
    <name evidence="3" type="ORF">BIP78_0575</name>
</gene>
<evidence type="ECO:0000259" key="2">
    <source>
        <dbReference type="Pfam" id="PF12651"/>
    </source>
</evidence>
<dbReference type="AlphaFoldDB" id="A0A410FTQ1"/>
<sequence length="81" mass="9329">MTSTTVRISREARESLQELSERTGRKLQELLDEAVERYRRELFLKEANAAFAALRTEKAAWADEEEERAAWEGTLADGLEE</sequence>
<reference evidence="4" key="1">
    <citation type="submission" date="2018-12" db="EMBL/GenBank/DDBJ databases">
        <title>Complete genome sequence of an uncultured bacterium of the candidate phylum Bipolaricaulota.</title>
        <authorList>
            <person name="Kadnikov V.V."/>
            <person name="Mardanov A.V."/>
            <person name="Beletsky A.V."/>
            <person name="Frank Y.A."/>
            <person name="Karnachuk O.V."/>
            <person name="Ravin N.V."/>
        </authorList>
    </citation>
    <scope>NUCLEOTIDE SEQUENCE [LARGE SCALE GENOMIC DNA]</scope>
</reference>
<dbReference type="InterPro" id="IPR038733">
    <property type="entry name" value="Predicted_DNA_bind_prot_RHH"/>
</dbReference>
<dbReference type="EMBL" id="CP034928">
    <property type="protein sequence ID" value="QAA76341.1"/>
    <property type="molecule type" value="Genomic_DNA"/>
</dbReference>
<evidence type="ECO:0000313" key="3">
    <source>
        <dbReference type="EMBL" id="QAA76341.1"/>
    </source>
</evidence>
<dbReference type="KEGG" id="bih:BIP78_0575"/>
<keyword evidence="1" id="KW-0175">Coiled coil</keyword>
<evidence type="ECO:0000313" key="4">
    <source>
        <dbReference type="Proteomes" id="UP000287233"/>
    </source>
</evidence>
<feature type="domain" description="Predicted DNA-binding protein ribbon-helix-helix" evidence="2">
    <location>
        <begin position="2"/>
        <end position="38"/>
    </location>
</feature>
<protein>
    <recommendedName>
        <fullName evidence="2">Predicted DNA-binding protein ribbon-helix-helix domain-containing protein</fullName>
    </recommendedName>
</protein>
<organism evidence="3 4">
    <name type="scientific">Bipolaricaulis sibiricus</name>
    <dbReference type="NCBI Taxonomy" id="2501609"/>
    <lineage>
        <taxon>Bacteria</taxon>
        <taxon>Candidatus Bipolaricaulota</taxon>
        <taxon>Candidatus Bipolaricaulia</taxon>
        <taxon>Candidatus Bipolaricaulales</taxon>
        <taxon>Candidatus Bipolaricaulaceae</taxon>
        <taxon>Candidatus Bipolaricaulis</taxon>
    </lineage>
</organism>